<sequence>MRTKKQLATVAGLLVAAVVGAACGLGGSADGDGATLADSDTDTDNGAEQVDDSDDAPGTRQNPLAPGTAFEVGDWTVELAATDTDADEIVAAENQFNDPPADGRQFVMVEVTVTYTGDDSGDPWLDLSINFNGSGGNTFGSSMDDYCGVIPDPLDEHGEMFPDATATGNVCASVPADQLDDGASWIVEDTWSVQSDRTFVAIG</sequence>
<feature type="signal peptide" evidence="3">
    <location>
        <begin position="1"/>
        <end position="21"/>
    </location>
</feature>
<evidence type="ECO:0000256" key="2">
    <source>
        <dbReference type="SAM" id="MobiDB-lite"/>
    </source>
</evidence>
<feature type="chain" id="PRO_5038582252" description="DUF4352 domain-containing protein" evidence="3">
    <location>
        <begin position="22"/>
        <end position="203"/>
    </location>
</feature>
<evidence type="ECO:0000256" key="1">
    <source>
        <dbReference type="ARBA" id="ARBA00022729"/>
    </source>
</evidence>
<dbReference type="Proteomes" id="UP000662857">
    <property type="component" value="Chromosome"/>
</dbReference>
<dbReference type="EMBL" id="CP070499">
    <property type="protein sequence ID" value="QSB13261.1"/>
    <property type="molecule type" value="Genomic_DNA"/>
</dbReference>
<evidence type="ECO:0000313" key="5">
    <source>
        <dbReference type="Proteomes" id="UP000662857"/>
    </source>
</evidence>
<accession>A0A895Y7C1</accession>
<dbReference type="AlphaFoldDB" id="A0A895Y7C1"/>
<evidence type="ECO:0008006" key="6">
    <source>
        <dbReference type="Google" id="ProtNLM"/>
    </source>
</evidence>
<evidence type="ECO:0000256" key="3">
    <source>
        <dbReference type="SAM" id="SignalP"/>
    </source>
</evidence>
<reference evidence="4" key="1">
    <citation type="submission" date="2021-02" db="EMBL/GenBank/DDBJ databases">
        <title>Natrosporangium hydrolyticum gen. nov., sp. nov, a haloalkaliphilic actinobacterium from a soda solonchak soil.</title>
        <authorList>
            <person name="Sorokin D.Y."/>
            <person name="Khijniak T.V."/>
            <person name="Zakharycheva A.P."/>
            <person name="Boueva O.V."/>
            <person name="Ariskina E.V."/>
            <person name="Hahnke R.L."/>
            <person name="Bunk B."/>
            <person name="Sproer C."/>
            <person name="Schumann P."/>
            <person name="Evtushenko L.I."/>
            <person name="Kublanov I.V."/>
        </authorList>
    </citation>
    <scope>NUCLEOTIDE SEQUENCE</scope>
    <source>
        <strain evidence="4">DSM 106523</strain>
    </source>
</reference>
<organism evidence="4 5">
    <name type="scientific">Natronosporangium hydrolyticum</name>
    <dbReference type="NCBI Taxonomy" id="2811111"/>
    <lineage>
        <taxon>Bacteria</taxon>
        <taxon>Bacillati</taxon>
        <taxon>Actinomycetota</taxon>
        <taxon>Actinomycetes</taxon>
        <taxon>Micromonosporales</taxon>
        <taxon>Micromonosporaceae</taxon>
        <taxon>Natronosporangium</taxon>
    </lineage>
</organism>
<evidence type="ECO:0000313" key="4">
    <source>
        <dbReference type="EMBL" id="QSB13261.1"/>
    </source>
</evidence>
<feature type="region of interest" description="Disordered" evidence="2">
    <location>
        <begin position="32"/>
        <end position="68"/>
    </location>
</feature>
<proteinExistence type="predicted"/>
<gene>
    <name evidence="4" type="ORF">JQS43_16700</name>
</gene>
<dbReference type="Gene3D" id="2.60.40.1240">
    <property type="match status" value="1"/>
</dbReference>
<dbReference type="InterPro" id="IPR029050">
    <property type="entry name" value="Immunoprotect_excell_Ig-like"/>
</dbReference>
<name>A0A895Y7C1_9ACTN</name>
<dbReference type="RefSeq" id="WP_239675342.1">
    <property type="nucleotide sequence ID" value="NZ_CP070499.1"/>
</dbReference>
<keyword evidence="5" id="KW-1185">Reference proteome</keyword>
<dbReference type="KEGG" id="nhy:JQS43_16700"/>
<protein>
    <recommendedName>
        <fullName evidence="6">DUF4352 domain-containing protein</fullName>
    </recommendedName>
</protein>
<feature type="compositionally biased region" description="Acidic residues" evidence="2">
    <location>
        <begin position="39"/>
        <end position="55"/>
    </location>
</feature>
<keyword evidence="1 3" id="KW-0732">Signal</keyword>
<dbReference type="PROSITE" id="PS51257">
    <property type="entry name" value="PROKAR_LIPOPROTEIN"/>
    <property type="match status" value="1"/>
</dbReference>